<dbReference type="Proteomes" id="UP000179284">
    <property type="component" value="Plasmid pNP144"/>
</dbReference>
<organism evidence="2 3">
    <name type="scientific">Butyrivibrio hungatei</name>
    <dbReference type="NCBI Taxonomy" id="185008"/>
    <lineage>
        <taxon>Bacteria</taxon>
        <taxon>Bacillati</taxon>
        <taxon>Bacillota</taxon>
        <taxon>Clostridia</taxon>
        <taxon>Lachnospirales</taxon>
        <taxon>Lachnospiraceae</taxon>
        <taxon>Butyrivibrio</taxon>
    </lineage>
</organism>
<evidence type="ECO:0000256" key="1">
    <source>
        <dbReference type="SAM" id="MobiDB-lite"/>
    </source>
</evidence>
<evidence type="ECO:0000313" key="2">
    <source>
        <dbReference type="EMBL" id="AOZ97809.1"/>
    </source>
</evidence>
<dbReference type="EMBL" id="CP017832">
    <property type="protein sequence ID" value="AOZ97809.1"/>
    <property type="molecule type" value="Genomic_DNA"/>
</dbReference>
<gene>
    <name evidence="2" type="ORF">bhn_II010</name>
</gene>
<keyword evidence="3" id="KW-1185">Reference proteome</keyword>
<feature type="compositionally biased region" description="Basic and acidic residues" evidence="1">
    <location>
        <begin position="9"/>
        <end position="56"/>
    </location>
</feature>
<reference evidence="3" key="1">
    <citation type="submission" date="2016-10" db="EMBL/GenBank/DDBJ databases">
        <title>The complete genome sequence of the rumen bacterium Butyrivibrio hungatei MB2003.</title>
        <authorList>
            <person name="Palevich N."/>
            <person name="Kelly W.J."/>
            <person name="Leahy S.C."/>
            <person name="Altermann E."/>
            <person name="Rakonjac J."/>
            <person name="Attwood G.T."/>
        </authorList>
    </citation>
    <scope>NUCLEOTIDE SEQUENCE [LARGE SCALE GENOMIC DNA]</scope>
    <source>
        <strain evidence="3">MB2003</strain>
        <plasmid evidence="3">Plasmid pnp144</plasmid>
    </source>
</reference>
<evidence type="ECO:0000313" key="3">
    <source>
        <dbReference type="Proteomes" id="UP000179284"/>
    </source>
</evidence>
<protein>
    <submittedName>
        <fullName evidence="2">Uncharacterized protein</fullName>
    </submittedName>
</protein>
<dbReference type="AlphaFoldDB" id="A0A1D9P5J0"/>
<accession>A0A1D9P5J0</accession>
<name>A0A1D9P5J0_9FIRM</name>
<geneLocation type="plasmid" evidence="3">
    <name>pnp144</name>
</geneLocation>
<proteinExistence type="predicted"/>
<sequence>MSDFFSGIEKVELGKKGKVSEPETKERKTSAEKKANDTSPRTKTEKIESEKVKDVTMEPSEDSSADEEKPKDRRGRKPTGKAMERKFISVNIGDGVGEDLNLLIKKYEMETGKRSVGVGTYIRYLIDKDIEENRDYIDKARKYEELLFGDLK</sequence>
<keyword evidence="2" id="KW-0614">Plasmid</keyword>
<feature type="region of interest" description="Disordered" evidence="1">
    <location>
        <begin position="1"/>
        <end position="82"/>
    </location>
</feature>
<dbReference type="KEGG" id="bhu:bhn_II010"/>
<dbReference type="OrthoDB" id="9942008at2"/>
<dbReference type="RefSeq" id="WP_071177569.1">
    <property type="nucleotide sequence ID" value="NZ_CP017832.1"/>
</dbReference>